<dbReference type="Pfam" id="PF01336">
    <property type="entry name" value="tRNA_anti-codon"/>
    <property type="match status" value="1"/>
</dbReference>
<name>A0A3S5HNX0_9ENTR</name>
<comment type="subunit">
    <text evidence="10">Homodimer.</text>
</comment>
<evidence type="ECO:0000256" key="3">
    <source>
        <dbReference type="ARBA" id="ARBA00022598"/>
    </source>
</evidence>
<evidence type="ECO:0000256" key="7">
    <source>
        <dbReference type="ARBA" id="ARBA00022917"/>
    </source>
</evidence>
<evidence type="ECO:0000313" key="13">
    <source>
        <dbReference type="EMBL" id="AZP36274.1"/>
    </source>
</evidence>
<evidence type="ECO:0000256" key="6">
    <source>
        <dbReference type="ARBA" id="ARBA00022840"/>
    </source>
</evidence>
<evidence type="ECO:0000256" key="9">
    <source>
        <dbReference type="ARBA" id="ARBA00048573"/>
    </source>
</evidence>
<evidence type="ECO:0000256" key="8">
    <source>
        <dbReference type="ARBA" id="ARBA00023146"/>
    </source>
</evidence>
<dbReference type="InterPro" id="IPR006195">
    <property type="entry name" value="aa-tRNA-synth_II"/>
</dbReference>
<dbReference type="InterPro" id="IPR002313">
    <property type="entry name" value="Lys-tRNA-ligase_II"/>
</dbReference>
<dbReference type="PANTHER" id="PTHR42918:SF15">
    <property type="entry name" value="LYSINE--TRNA LIGASE, CHLOROPLASTIC_MITOCHONDRIAL"/>
    <property type="match status" value="1"/>
</dbReference>
<dbReference type="GO" id="GO:0004824">
    <property type="term" value="F:lysine-tRNA ligase activity"/>
    <property type="evidence" value="ECO:0007669"/>
    <property type="project" value="UniProtKB-UniRule"/>
</dbReference>
<evidence type="ECO:0000256" key="1">
    <source>
        <dbReference type="ARBA" id="ARBA00008226"/>
    </source>
</evidence>
<organism evidence="13 14">
    <name type="scientific">Candidatus Annandia adelgestsuga</name>
    <dbReference type="NCBI Taxonomy" id="1302411"/>
    <lineage>
        <taxon>Bacteria</taxon>
        <taxon>Pseudomonadati</taxon>
        <taxon>Pseudomonadota</taxon>
        <taxon>Gammaproteobacteria</taxon>
        <taxon>Enterobacterales</taxon>
        <taxon>Enterobacteriaceae</taxon>
        <taxon>Candidatus Annandia</taxon>
    </lineage>
</organism>
<dbReference type="GO" id="GO:0005524">
    <property type="term" value="F:ATP binding"/>
    <property type="evidence" value="ECO:0007669"/>
    <property type="project" value="UniProtKB-UniRule"/>
</dbReference>
<dbReference type="Gene3D" id="2.40.50.140">
    <property type="entry name" value="Nucleic acid-binding proteins"/>
    <property type="match status" value="1"/>
</dbReference>
<feature type="binding site" evidence="10">
    <location>
        <position position="408"/>
    </location>
    <ligand>
        <name>Mg(2+)</name>
        <dbReference type="ChEBI" id="CHEBI:18420"/>
        <label>1</label>
    </ligand>
</feature>
<dbReference type="HAMAP" id="MF_00252">
    <property type="entry name" value="Lys_tRNA_synth_class2"/>
    <property type="match status" value="1"/>
</dbReference>
<dbReference type="GO" id="GO:0000049">
    <property type="term" value="F:tRNA binding"/>
    <property type="evidence" value="ECO:0007669"/>
    <property type="project" value="TreeGrafter"/>
</dbReference>
<feature type="binding site" evidence="10">
    <location>
        <position position="415"/>
    </location>
    <ligand>
        <name>Mg(2+)</name>
        <dbReference type="ChEBI" id="CHEBI:18420"/>
        <label>2</label>
    </ligand>
</feature>
<evidence type="ECO:0000313" key="14">
    <source>
        <dbReference type="Proteomes" id="UP000274458"/>
    </source>
</evidence>
<dbReference type="SUPFAM" id="SSF55681">
    <property type="entry name" value="Class II aaRS and biotin synthetases"/>
    <property type="match status" value="1"/>
</dbReference>
<comment type="cofactor">
    <cofactor evidence="10 11">
        <name>Mg(2+)</name>
        <dbReference type="ChEBI" id="CHEBI:18420"/>
    </cofactor>
    <text evidence="10 11">Binds 3 Mg(2+) ions per subunit.</text>
</comment>
<dbReference type="InterPro" id="IPR004365">
    <property type="entry name" value="NA-bd_OB_tRNA"/>
</dbReference>
<keyword evidence="8 10" id="KW-0030">Aminoacyl-tRNA synthetase</keyword>
<keyword evidence="10 11" id="KW-0460">Magnesium</keyword>
<keyword evidence="4 10" id="KW-0479">Metal-binding</keyword>
<dbReference type="RefSeq" id="WP_126071540.1">
    <property type="nucleotide sequence ID" value="NZ_CP026513.1"/>
</dbReference>
<sequence length="497" mass="58954">MNENNKNIFKNKEFKNRLNKLKLLKKKKILFPNNFKRNNISYILHKKYDKYNKEYIKKLNLKIKISGRMINCRHMGKSSFIQLQDMFSNIQVYISKKYISNNNFKNFKKWDLGDILGVVGTLFKTNSGELSIYCNKIYLLTKSLRPLPEKFHGLNNTEIKYRQRYLDLIKNKKTIKIFKIRHKIIFEIRKYMISHNFIEVETPIMQLIPGGASAKPFITYHNSLNQKMYLRISPELYLKRLVIGGLERVFEIGKNFRNEGLSSKHNPEFTMLELYIAYFNYKDLIKFTKNFLYILFKKIIKDNKIIINDNIIYFNNFNEMTMKESIIKYNNNINLKDLSDLNTLNFITNKLNIKKKNQCSKGYLIYNIFKKTVENKLIQPTFITEYPIEISPLSRSINKNKNFAERFELFINGQEIGNGFSELNDSQEQKKRFNNQLKLDKYNVNNKCLYDKDYIIALEHGLPPTSGLGIGIDRLIMLFTNKCTIKDVILFPTLKII</sequence>
<feature type="binding site" evidence="10">
    <location>
        <position position="415"/>
    </location>
    <ligand>
        <name>Mg(2+)</name>
        <dbReference type="ChEBI" id="CHEBI:18420"/>
        <label>1</label>
    </ligand>
</feature>
<evidence type="ECO:0000256" key="2">
    <source>
        <dbReference type="ARBA" id="ARBA00022490"/>
    </source>
</evidence>
<dbReference type="NCBIfam" id="TIGR00499">
    <property type="entry name" value="lysS_bact"/>
    <property type="match status" value="1"/>
</dbReference>
<dbReference type="GO" id="GO:0006430">
    <property type="term" value="P:lysyl-tRNA aminoacylation"/>
    <property type="evidence" value="ECO:0007669"/>
    <property type="project" value="UniProtKB-UniRule"/>
</dbReference>
<dbReference type="Pfam" id="PF00152">
    <property type="entry name" value="tRNA-synt_2"/>
    <property type="match status" value="1"/>
</dbReference>
<dbReference type="NCBIfam" id="NF001756">
    <property type="entry name" value="PRK00484.1"/>
    <property type="match status" value="1"/>
</dbReference>
<dbReference type="AlphaFoldDB" id="A0A3S5HNX0"/>
<keyword evidence="2 10" id="KW-0963">Cytoplasm</keyword>
<dbReference type="FunFam" id="2.40.50.140:FF:000024">
    <property type="entry name" value="Lysine--tRNA ligase"/>
    <property type="match status" value="1"/>
</dbReference>
<evidence type="ECO:0000256" key="5">
    <source>
        <dbReference type="ARBA" id="ARBA00022741"/>
    </source>
</evidence>
<dbReference type="GO" id="GO:0000287">
    <property type="term" value="F:magnesium ion binding"/>
    <property type="evidence" value="ECO:0007669"/>
    <property type="project" value="UniProtKB-UniRule"/>
</dbReference>
<keyword evidence="5 10" id="KW-0547">Nucleotide-binding</keyword>
<keyword evidence="14" id="KW-1185">Reference proteome</keyword>
<dbReference type="InterPro" id="IPR004364">
    <property type="entry name" value="Aa-tRNA-synt_II"/>
</dbReference>
<comment type="similarity">
    <text evidence="1 10">Belongs to the class-II aminoacyl-tRNA synthetase family.</text>
</comment>
<dbReference type="SUPFAM" id="SSF50249">
    <property type="entry name" value="Nucleic acid-binding proteins"/>
    <property type="match status" value="1"/>
</dbReference>
<keyword evidence="7 10" id="KW-0648">Protein biosynthesis</keyword>
<reference evidence="13 14" key="1">
    <citation type="journal article" date="2018" name="Genome Biol. Evol.">
        <title>Partnering With a Pest: Genomes of Hemlock Woolly Adelgid Symbionts Reveal Atypical Nutritional Provisioning Patterns in Dual-Obligate Bacteria.</title>
        <authorList>
            <person name="Weglarz K.M."/>
            <person name="Havill N.P."/>
            <person name="Burke G.R."/>
            <person name="von Dohlen C.D."/>
        </authorList>
    </citation>
    <scope>NUCLEOTIDE SEQUENCE [LARGE SCALE GENOMIC DNA]</scope>
    <source>
        <strain evidence="13">ENA</strain>
    </source>
</reference>
<dbReference type="Proteomes" id="UP000274458">
    <property type="component" value="Chromosome"/>
</dbReference>
<dbReference type="Gene3D" id="3.30.930.10">
    <property type="entry name" value="Bira Bifunctional Protein, Domain 2"/>
    <property type="match status" value="1"/>
</dbReference>
<comment type="catalytic activity">
    <reaction evidence="9 10 11">
        <text>tRNA(Lys) + L-lysine + ATP = L-lysyl-tRNA(Lys) + AMP + diphosphate</text>
        <dbReference type="Rhea" id="RHEA:20792"/>
        <dbReference type="Rhea" id="RHEA-COMP:9696"/>
        <dbReference type="Rhea" id="RHEA-COMP:9697"/>
        <dbReference type="ChEBI" id="CHEBI:30616"/>
        <dbReference type="ChEBI" id="CHEBI:32551"/>
        <dbReference type="ChEBI" id="CHEBI:33019"/>
        <dbReference type="ChEBI" id="CHEBI:78442"/>
        <dbReference type="ChEBI" id="CHEBI:78529"/>
        <dbReference type="ChEBI" id="CHEBI:456215"/>
        <dbReference type="EC" id="6.1.1.6"/>
    </reaction>
</comment>
<feature type="domain" description="Aminoacyl-transfer RNA synthetases class-II family profile" evidence="12">
    <location>
        <begin position="178"/>
        <end position="492"/>
    </location>
</feature>
<dbReference type="InterPro" id="IPR044136">
    <property type="entry name" value="Lys-tRNA-ligase_II_N"/>
</dbReference>
<evidence type="ECO:0000259" key="12">
    <source>
        <dbReference type="PROSITE" id="PS50862"/>
    </source>
</evidence>
<dbReference type="EMBL" id="CP026513">
    <property type="protein sequence ID" value="AZP36274.1"/>
    <property type="molecule type" value="Genomic_DNA"/>
</dbReference>
<dbReference type="GO" id="GO:0005829">
    <property type="term" value="C:cytosol"/>
    <property type="evidence" value="ECO:0007669"/>
    <property type="project" value="TreeGrafter"/>
</dbReference>
<gene>
    <name evidence="13" type="primary">lysU</name>
    <name evidence="10" type="synonym">lysS</name>
    <name evidence="13" type="ORF">C3B56_00165</name>
</gene>
<dbReference type="InterPro" id="IPR012340">
    <property type="entry name" value="NA-bd_OB-fold"/>
</dbReference>
<comment type="subcellular location">
    <subcellularLocation>
        <location evidence="10">Cytoplasm</location>
    </subcellularLocation>
</comment>
<dbReference type="InterPro" id="IPR018149">
    <property type="entry name" value="Lys-tRNA-synth_II_C"/>
</dbReference>
<dbReference type="OrthoDB" id="9801152at2"/>
<evidence type="ECO:0000256" key="11">
    <source>
        <dbReference type="RuleBase" id="RU000336"/>
    </source>
</evidence>
<dbReference type="CDD" id="cd04322">
    <property type="entry name" value="LysRS_N"/>
    <property type="match status" value="1"/>
</dbReference>
<proteinExistence type="inferred from homology"/>
<evidence type="ECO:0000256" key="4">
    <source>
        <dbReference type="ARBA" id="ARBA00022723"/>
    </source>
</evidence>
<accession>A0A3S5HNX0</accession>
<dbReference type="KEGG" id="aade:C3B56_00165"/>
<keyword evidence="3 10" id="KW-0436">Ligase</keyword>
<dbReference type="PRINTS" id="PR00982">
    <property type="entry name" value="TRNASYNTHLYS"/>
</dbReference>
<dbReference type="PROSITE" id="PS50862">
    <property type="entry name" value="AA_TRNA_LIGASE_II"/>
    <property type="match status" value="1"/>
</dbReference>
<dbReference type="InterPro" id="IPR045864">
    <property type="entry name" value="aa-tRNA-synth_II/BPL/LPL"/>
</dbReference>
<evidence type="ECO:0000256" key="10">
    <source>
        <dbReference type="HAMAP-Rule" id="MF_00252"/>
    </source>
</evidence>
<dbReference type="PANTHER" id="PTHR42918">
    <property type="entry name" value="LYSYL-TRNA SYNTHETASE"/>
    <property type="match status" value="1"/>
</dbReference>
<dbReference type="EC" id="6.1.1.6" evidence="10"/>
<protein>
    <recommendedName>
        <fullName evidence="10">Lysine--tRNA ligase</fullName>
        <ecNumber evidence="10">6.1.1.6</ecNumber>
    </recommendedName>
    <alternativeName>
        <fullName evidence="10">Lysyl-tRNA synthetase</fullName>
        <shortName evidence="10">LysRS</shortName>
    </alternativeName>
</protein>
<keyword evidence="6 10" id="KW-0067">ATP-binding</keyword>